<dbReference type="Proteomes" id="UP000596004">
    <property type="component" value="Chromosome"/>
</dbReference>
<dbReference type="Pfam" id="PF14518">
    <property type="entry name" value="Haem_oxygenas_2"/>
    <property type="match status" value="1"/>
</dbReference>
<reference evidence="1" key="1">
    <citation type="submission" date="2020-11" db="EMBL/GenBank/DDBJ databases">
        <title>Connecting structure to function with the recovery of over 1000 high-quality activated sludge metagenome-assembled genomes encoding full-length rRNA genes using long-read sequencing.</title>
        <authorList>
            <person name="Singleton C.M."/>
            <person name="Petriglieri F."/>
            <person name="Kristensen J.M."/>
            <person name="Kirkegaard R.H."/>
            <person name="Michaelsen T.Y."/>
            <person name="Andersen M.H."/>
            <person name="Karst S.M."/>
            <person name="Dueholm M.S."/>
            <person name="Nielsen P.H."/>
            <person name="Albertsen M."/>
        </authorList>
    </citation>
    <scope>NUCLEOTIDE SEQUENCE</scope>
    <source>
        <strain evidence="1">Fred_18-Q3-R57-64_BAT3C.431</strain>
    </source>
</reference>
<proteinExistence type="predicted"/>
<protein>
    <submittedName>
        <fullName evidence="1">Iron-containing redox enzyme family protein</fullName>
    </submittedName>
</protein>
<dbReference type="SMART" id="SM01236">
    <property type="entry name" value="Haem_oxygenase_2"/>
    <property type="match status" value="1"/>
</dbReference>
<gene>
    <name evidence="1" type="ORF">IPJ89_05490</name>
</gene>
<accession>A0A7T9I128</accession>
<dbReference type="SUPFAM" id="SSF48613">
    <property type="entry name" value="Heme oxygenase-like"/>
    <property type="match status" value="1"/>
</dbReference>
<organism evidence="1">
    <name type="scientific">Candidatus Iainarchaeum sp</name>
    <dbReference type="NCBI Taxonomy" id="3101447"/>
    <lineage>
        <taxon>Archaea</taxon>
        <taxon>Candidatus Iainarchaeota</taxon>
        <taxon>Candidatus Iainarchaeia</taxon>
        <taxon>Candidatus Iainarchaeales</taxon>
        <taxon>Candidatus Iainarchaeaceae</taxon>
        <taxon>Candidatus Iainarchaeum</taxon>
    </lineage>
</organism>
<evidence type="ECO:0000313" key="1">
    <source>
        <dbReference type="EMBL" id="QQR92569.1"/>
    </source>
</evidence>
<dbReference type="Gene3D" id="1.20.910.10">
    <property type="entry name" value="Heme oxygenase-like"/>
    <property type="match status" value="1"/>
</dbReference>
<dbReference type="EMBL" id="CP064981">
    <property type="protein sequence ID" value="QQR92569.1"/>
    <property type="molecule type" value="Genomic_DNA"/>
</dbReference>
<sequence>MQSLASFISKWDQRNQDAHQQIALFDTERTKHWNNHQKQLFAQLFYYARGRFHEFMWIMGNKAPTFEAKEMIVDNFREEFGRHGPSHEQLYLHFANSLGASVGTPETYWPFLHEYNQGHWNFLKEKDWDTCAAAFTGYERLDNLDYEDLEKTAKSIGVSGPALRFFEVHKNANHFEMTSKDLQEIWDKSPQKVIEGFTFIAEHQNKMWKQLSDAIFSSKK</sequence>
<name>A0A7T9I128_9ARCH</name>
<dbReference type="InterPro" id="IPR016084">
    <property type="entry name" value="Haem_Oase-like_multi-hlx"/>
</dbReference>
<dbReference type="AlphaFoldDB" id="A0A7T9I128"/>